<feature type="domain" description="NTP pyrophosphohydrolase MazG-like" evidence="5">
    <location>
        <begin position="33"/>
        <end position="106"/>
    </location>
</feature>
<name>A0A7T0BXA6_9BACT</name>
<organism evidence="6 7">
    <name type="scientific">Candidatus Nitronauta litoralis</name>
    <dbReference type="NCBI Taxonomy" id="2705533"/>
    <lineage>
        <taxon>Bacteria</taxon>
        <taxon>Pseudomonadati</taxon>
        <taxon>Nitrospinota/Tectimicrobiota group</taxon>
        <taxon>Nitrospinota</taxon>
        <taxon>Nitrospinia</taxon>
        <taxon>Nitrospinales</taxon>
        <taxon>Nitrospinaceae</taxon>
        <taxon>Candidatus Nitronauta</taxon>
    </lineage>
</organism>
<dbReference type="KEGG" id="nli:G3M70_12445"/>
<evidence type="ECO:0000259" key="5">
    <source>
        <dbReference type="Pfam" id="PF03819"/>
    </source>
</evidence>
<evidence type="ECO:0000313" key="6">
    <source>
        <dbReference type="EMBL" id="QPJ62639.1"/>
    </source>
</evidence>
<dbReference type="Pfam" id="PF03819">
    <property type="entry name" value="MazG"/>
    <property type="match status" value="2"/>
</dbReference>
<dbReference type="InterPro" id="IPR048011">
    <property type="entry name" value="NTP-PPase_MazG-like_C"/>
</dbReference>
<dbReference type="EMBL" id="CP048685">
    <property type="protein sequence ID" value="QPJ62639.1"/>
    <property type="molecule type" value="Genomic_DNA"/>
</dbReference>
<feature type="domain" description="NTP pyrophosphohydrolase MazG-like" evidence="5">
    <location>
        <begin position="170"/>
        <end position="234"/>
    </location>
</feature>
<reference evidence="6 7" key="1">
    <citation type="submission" date="2020-02" db="EMBL/GenBank/DDBJ databases">
        <title>Genomic and physiological characterization of two novel Nitrospinaceae genera.</title>
        <authorList>
            <person name="Mueller A.J."/>
            <person name="Jung M.-Y."/>
            <person name="Strachan C.R."/>
            <person name="Herbold C.W."/>
            <person name="Kirkegaard R.H."/>
            <person name="Daims H."/>
        </authorList>
    </citation>
    <scope>NUCLEOTIDE SEQUENCE [LARGE SCALE GENOMIC DNA]</scope>
    <source>
        <strain evidence="6">EB</strain>
    </source>
</reference>
<dbReference type="Proteomes" id="UP000594688">
    <property type="component" value="Chromosome"/>
</dbReference>
<dbReference type="InterPro" id="IPR011551">
    <property type="entry name" value="NTP_PyrPHydrolase_MazG"/>
</dbReference>
<dbReference type="GO" id="GO:0046052">
    <property type="term" value="P:UTP catabolic process"/>
    <property type="evidence" value="ECO:0007669"/>
    <property type="project" value="TreeGrafter"/>
</dbReference>
<evidence type="ECO:0000313" key="7">
    <source>
        <dbReference type="Proteomes" id="UP000594688"/>
    </source>
</evidence>
<gene>
    <name evidence="6" type="primary">mazG</name>
    <name evidence="6" type="ORF">G3M70_12445</name>
</gene>
<evidence type="ECO:0000256" key="1">
    <source>
        <dbReference type="ARBA" id="ARBA00052141"/>
    </source>
</evidence>
<dbReference type="InterPro" id="IPR048015">
    <property type="entry name" value="NTP-PPase_MazG-like_N"/>
</dbReference>
<dbReference type="CDD" id="cd11528">
    <property type="entry name" value="NTP-PPase_MazG_Nterm"/>
    <property type="match status" value="1"/>
</dbReference>
<dbReference type="FunFam" id="1.10.287.1080:FF:000003">
    <property type="entry name" value="Nucleoside triphosphate pyrophosphohydrolase"/>
    <property type="match status" value="1"/>
</dbReference>
<evidence type="ECO:0000256" key="3">
    <source>
        <dbReference type="ARBA" id="ARBA00066372"/>
    </source>
</evidence>
<dbReference type="PANTHER" id="PTHR30522">
    <property type="entry name" value="NUCLEOSIDE TRIPHOSPHATE PYROPHOSPHOHYDROLASE"/>
    <property type="match status" value="1"/>
</dbReference>
<dbReference type="GO" id="GO:0006950">
    <property type="term" value="P:response to stress"/>
    <property type="evidence" value="ECO:0007669"/>
    <property type="project" value="UniProtKB-ARBA"/>
</dbReference>
<evidence type="ECO:0000256" key="4">
    <source>
        <dbReference type="ARBA" id="ARBA00074799"/>
    </source>
</evidence>
<dbReference type="FunFam" id="1.10.287.1080:FF:000001">
    <property type="entry name" value="Nucleoside triphosphate pyrophosphohydrolase"/>
    <property type="match status" value="1"/>
</dbReference>
<dbReference type="GO" id="GO:0046047">
    <property type="term" value="P:TTP catabolic process"/>
    <property type="evidence" value="ECO:0007669"/>
    <property type="project" value="TreeGrafter"/>
</dbReference>
<dbReference type="EC" id="3.6.1.8" evidence="3"/>
<proteinExistence type="inferred from homology"/>
<dbReference type="InterPro" id="IPR004518">
    <property type="entry name" value="MazG-like_dom"/>
</dbReference>
<accession>A0A7T0BXA6</accession>
<dbReference type="NCBIfam" id="NF007113">
    <property type="entry name" value="PRK09562.1"/>
    <property type="match status" value="1"/>
</dbReference>
<keyword evidence="6" id="KW-0378">Hydrolase</keyword>
<dbReference type="Gene3D" id="1.10.287.1080">
    <property type="entry name" value="MazG-like"/>
    <property type="match status" value="2"/>
</dbReference>
<dbReference type="CDD" id="cd11529">
    <property type="entry name" value="NTP-PPase_MazG_Cterm"/>
    <property type="match status" value="1"/>
</dbReference>
<dbReference type="GO" id="GO:0046061">
    <property type="term" value="P:dATP catabolic process"/>
    <property type="evidence" value="ECO:0007669"/>
    <property type="project" value="TreeGrafter"/>
</dbReference>
<comment type="similarity">
    <text evidence="2">Belongs to the nucleoside triphosphate pyrophosphohydrolase family.</text>
</comment>
<sequence>MNSSKKPEAAFSRLTSIVDTLMSEGGCPWDLVQTRESLKPYLVEETYETLEALDGNQPEKIVDEMGDLLYQILFHSKISENRGEFNITDVIENLSEKMIRRHPHVFSKKSETDTPEKVLHQWDEIKKQEKGNQNQKSVLDNVPKALPGLARAQKLQKKAAKQGFDWDQVEDVIAKLDEEVEEFKEAFRDDDTPHMTEEMGDLLFVIVNLARYKKIDAEEALRGTSNKFIKRFQHIEQEVAKRGKTLKETSLEEMERYWQEAKKL</sequence>
<protein>
    <recommendedName>
        <fullName evidence="4">Nucleoside triphosphate pyrophosphohydrolase</fullName>
        <ecNumber evidence="3">3.6.1.8</ecNumber>
    </recommendedName>
</protein>
<dbReference type="GO" id="GO:0046081">
    <property type="term" value="P:dUTP catabolic process"/>
    <property type="evidence" value="ECO:0007669"/>
    <property type="project" value="TreeGrafter"/>
</dbReference>
<dbReference type="GO" id="GO:0047693">
    <property type="term" value="F:ATP diphosphatase activity"/>
    <property type="evidence" value="ECO:0007669"/>
    <property type="project" value="UniProtKB-EC"/>
</dbReference>
<dbReference type="SUPFAM" id="SSF101386">
    <property type="entry name" value="all-alpha NTP pyrophosphatases"/>
    <property type="match status" value="2"/>
</dbReference>
<dbReference type="AlphaFoldDB" id="A0A7T0BXA6"/>
<dbReference type="NCBIfam" id="TIGR00444">
    <property type="entry name" value="mazG"/>
    <property type="match status" value="1"/>
</dbReference>
<dbReference type="GO" id="GO:0046076">
    <property type="term" value="P:dTTP catabolic process"/>
    <property type="evidence" value="ECO:0007669"/>
    <property type="project" value="TreeGrafter"/>
</dbReference>
<evidence type="ECO:0000256" key="2">
    <source>
        <dbReference type="ARBA" id="ARBA00061115"/>
    </source>
</evidence>
<comment type="catalytic activity">
    <reaction evidence="1">
        <text>ATP + H2O = AMP + diphosphate + H(+)</text>
        <dbReference type="Rhea" id="RHEA:14245"/>
        <dbReference type="ChEBI" id="CHEBI:15377"/>
        <dbReference type="ChEBI" id="CHEBI:15378"/>
        <dbReference type="ChEBI" id="CHEBI:30616"/>
        <dbReference type="ChEBI" id="CHEBI:33019"/>
        <dbReference type="ChEBI" id="CHEBI:456215"/>
        <dbReference type="EC" id="3.6.1.8"/>
    </reaction>
</comment>
<dbReference type="GO" id="GO:0006203">
    <property type="term" value="P:dGTP catabolic process"/>
    <property type="evidence" value="ECO:0007669"/>
    <property type="project" value="TreeGrafter"/>
</dbReference>
<dbReference type="PANTHER" id="PTHR30522:SF0">
    <property type="entry name" value="NUCLEOSIDE TRIPHOSPHATE PYROPHOSPHOHYDROLASE"/>
    <property type="match status" value="1"/>
</dbReference>